<evidence type="ECO:0000313" key="1">
    <source>
        <dbReference type="EMBL" id="AKJ95942.1"/>
    </source>
</evidence>
<sequence>MVVIGGGPAGSTVASRLAQKGRDVVLLEKARHPRFHIGESLLPMNMPLFEELGVAEAIAAIGIPKHGAEFTIPEAPDAPRTYYFERALNDDTPASACEVRRSEFDHLLLENSARLGVRVLEEVTVFDVALADPAKGGTQQVTARDASGNTLEFEADFVVDASGRDTFLARRLDLKARNPEHNSAAIFGHFNNVPRRAGRDAGNISIYWFQHGWIWMIPLRDGAMSVGAVCFPEYLKTRKTKPETFLWDTLKLCPPAFERMQGAELAGPVNATGNFSYRSSQAHGPGYLLVGDAFTFVDPVFSSGVYIAMSGGFRAADAVDRCLEHPARSARYLRAFERDVRRGVRRFSWLIYRFNSPVMRKLFMGPRNTFGMEQAVISLLAGDVYRNTRVQWSLRAFKTVYYVQMALNLPRALAFWARRRRNARLHFTGGTTPEDEA</sequence>
<dbReference type="GO" id="GO:0071949">
    <property type="term" value="F:FAD binding"/>
    <property type="evidence" value="ECO:0007669"/>
    <property type="project" value="InterPro"/>
</dbReference>
<gene>
    <name evidence="1" type="ORF">TVD_11515</name>
</gene>
<dbReference type="STRING" id="106634.TVD_11515"/>
<dbReference type="Gene3D" id="3.50.50.60">
    <property type="entry name" value="FAD/NAD(P)-binding domain"/>
    <property type="match status" value="1"/>
</dbReference>
<dbReference type="PATRIC" id="fig|106634.4.peg.2351"/>
<dbReference type="InterPro" id="IPR002938">
    <property type="entry name" value="FAD-bd"/>
</dbReference>
<name>A0A0G3G8Q3_9GAMM</name>
<dbReference type="EMBL" id="CP011367">
    <property type="protein sequence ID" value="AKJ95942.1"/>
    <property type="molecule type" value="Genomic_DNA"/>
</dbReference>
<accession>A0A0G3G8Q3</accession>
<dbReference type="SUPFAM" id="SSF51905">
    <property type="entry name" value="FAD/NAD(P)-binding domain"/>
    <property type="match status" value="1"/>
</dbReference>
<keyword evidence="2" id="KW-1185">Reference proteome</keyword>
<dbReference type="OrthoDB" id="9785276at2"/>
<evidence type="ECO:0000313" key="2">
    <source>
        <dbReference type="Proteomes" id="UP000064201"/>
    </source>
</evidence>
<dbReference type="KEGG" id="tvr:TVD_11515"/>
<dbReference type="RefSeq" id="WP_018145368.1">
    <property type="nucleotide sequence ID" value="NZ_CP011367.1"/>
</dbReference>
<protein>
    <submittedName>
        <fullName evidence="1">Hydroxylase</fullName>
    </submittedName>
</protein>
<dbReference type="PANTHER" id="PTHR43747:SF1">
    <property type="entry name" value="SLR1998 PROTEIN"/>
    <property type="match status" value="1"/>
</dbReference>
<dbReference type="InterPro" id="IPR050816">
    <property type="entry name" value="Flavin-dep_Halogenase_NPB"/>
</dbReference>
<dbReference type="PANTHER" id="PTHR43747">
    <property type="entry name" value="FAD-BINDING PROTEIN"/>
    <property type="match status" value="1"/>
</dbReference>
<dbReference type="InterPro" id="IPR036188">
    <property type="entry name" value="FAD/NAD-bd_sf"/>
</dbReference>
<dbReference type="AlphaFoldDB" id="A0A0G3G8Q3"/>
<organism evidence="1 2">
    <name type="scientific">Thioalkalivibrio versutus</name>
    <dbReference type="NCBI Taxonomy" id="106634"/>
    <lineage>
        <taxon>Bacteria</taxon>
        <taxon>Pseudomonadati</taxon>
        <taxon>Pseudomonadota</taxon>
        <taxon>Gammaproteobacteria</taxon>
        <taxon>Chromatiales</taxon>
        <taxon>Ectothiorhodospiraceae</taxon>
        <taxon>Thioalkalivibrio</taxon>
    </lineage>
</organism>
<proteinExistence type="predicted"/>
<dbReference type="Proteomes" id="UP000064201">
    <property type="component" value="Chromosome"/>
</dbReference>
<dbReference type="Pfam" id="PF01494">
    <property type="entry name" value="FAD_binding_3"/>
    <property type="match status" value="1"/>
</dbReference>
<reference evidence="1 2" key="1">
    <citation type="submission" date="2015-04" db="EMBL/GenBank/DDBJ databases">
        <title>Complete Sequence for the Genome of the Thioalkalivibrio versutus D301.</title>
        <authorList>
            <person name="Mu T."/>
            <person name="Zhou J."/>
            <person name="Xu X."/>
        </authorList>
    </citation>
    <scope>NUCLEOTIDE SEQUENCE [LARGE SCALE GENOMIC DNA]</scope>
    <source>
        <strain evidence="1 2">D301</strain>
    </source>
</reference>